<dbReference type="eggNOG" id="KOG0586">
    <property type="taxonomic scope" value="Eukaryota"/>
</dbReference>
<evidence type="ECO:0000313" key="12">
    <source>
        <dbReference type="EMBL" id="EAX85617.1"/>
    </source>
</evidence>
<dbReference type="Gene3D" id="1.10.510.10">
    <property type="entry name" value="Transferase(Phosphotransferase) domain 1"/>
    <property type="match status" value="1"/>
</dbReference>
<evidence type="ECO:0000256" key="2">
    <source>
        <dbReference type="ARBA" id="ARBA00022527"/>
    </source>
</evidence>
<dbReference type="PANTHER" id="PTHR24346:SF30">
    <property type="entry name" value="MATERNAL EMBRYONIC LEUCINE ZIPPER KINASE"/>
    <property type="match status" value="1"/>
</dbReference>
<keyword evidence="3" id="KW-0808">Transferase</keyword>
<feature type="domain" description="Protein kinase" evidence="11">
    <location>
        <begin position="9"/>
        <end position="266"/>
    </location>
</feature>
<evidence type="ECO:0000256" key="6">
    <source>
        <dbReference type="ARBA" id="ARBA00022840"/>
    </source>
</evidence>
<proteinExistence type="inferred from homology"/>
<dbReference type="InterPro" id="IPR008271">
    <property type="entry name" value="Ser/Thr_kinase_AS"/>
</dbReference>
<dbReference type="RefSeq" id="XP_001298547.1">
    <property type="nucleotide sequence ID" value="XM_001298546.1"/>
</dbReference>
<dbReference type="InterPro" id="IPR011009">
    <property type="entry name" value="Kinase-like_dom_sf"/>
</dbReference>
<dbReference type="Pfam" id="PF00069">
    <property type="entry name" value="Pkinase"/>
    <property type="match status" value="1"/>
</dbReference>
<dbReference type="FunFam" id="1.10.510.10:FF:000592">
    <property type="entry name" value="CAMK family protein kinase"/>
    <property type="match status" value="1"/>
</dbReference>
<accession>A2GB48</accession>
<comment type="catalytic activity">
    <reaction evidence="7">
        <text>L-threonyl-[protein] + ATP = O-phospho-L-threonyl-[protein] + ADP + H(+)</text>
        <dbReference type="Rhea" id="RHEA:46608"/>
        <dbReference type="Rhea" id="RHEA-COMP:11060"/>
        <dbReference type="Rhea" id="RHEA-COMP:11605"/>
        <dbReference type="ChEBI" id="CHEBI:15378"/>
        <dbReference type="ChEBI" id="CHEBI:30013"/>
        <dbReference type="ChEBI" id="CHEBI:30616"/>
        <dbReference type="ChEBI" id="CHEBI:61977"/>
        <dbReference type="ChEBI" id="CHEBI:456216"/>
        <dbReference type="EC" id="2.7.11.1"/>
    </reaction>
</comment>
<dbReference type="EMBL" id="DS114881">
    <property type="protein sequence ID" value="EAX85617.1"/>
    <property type="molecule type" value="Genomic_DNA"/>
</dbReference>
<protein>
    <recommendedName>
        <fullName evidence="1">non-specific serine/threonine protein kinase</fullName>
        <ecNumber evidence="1">2.7.11.1</ecNumber>
    </recommendedName>
</protein>
<dbReference type="PANTHER" id="PTHR24346">
    <property type="entry name" value="MAP/MICROTUBULE AFFINITY-REGULATING KINASE"/>
    <property type="match status" value="1"/>
</dbReference>
<evidence type="ECO:0000259" key="11">
    <source>
        <dbReference type="PROSITE" id="PS50011"/>
    </source>
</evidence>
<evidence type="ECO:0000256" key="4">
    <source>
        <dbReference type="ARBA" id="ARBA00022741"/>
    </source>
</evidence>
<dbReference type="OrthoDB" id="942095at2759"/>
<dbReference type="EC" id="2.7.11.1" evidence="1"/>
<dbReference type="Proteomes" id="UP000001542">
    <property type="component" value="Unassembled WGS sequence"/>
</dbReference>
<evidence type="ECO:0000256" key="9">
    <source>
        <dbReference type="PROSITE-ProRule" id="PRU10141"/>
    </source>
</evidence>
<sequence length="400" mass="45910">MVIKKIGNYIIQQKIGEGGFAKVYLAKHVKLGDLVAIKRINKDSEKTERLIREINIMRELDHPFAVKFYELLEDENRYYIVMEYIEGLTLLDIANRGMISEWRLRHMFVQITCCIAYLHSVLNVAHRDIKLENIILDKYGNIRIIDFGLSNSYEGTGGILNTACGSPQYAAPEMFLGEPYTDAADMWSLGCVLYALATGQLPFDETNQRALANMIVYQHPEYPDEVPPNLKNLIQALLSKSPSNRPTCSDVFKFDWVTKYPFHEIFDPQYFFTEGFAVRGPINEELIEELKGLGIDTDKVINEISNHFYSSDSAVYRIAHRRLIIEKMSSFTDRAFPSLPKISQKTVPPKPQPYIPAIQRPSVVKKRYMFNGALRFKNTVKISNKLQNTARSPVPLIYHQ</sequence>
<comment type="catalytic activity">
    <reaction evidence="8">
        <text>L-seryl-[protein] + ATP = O-phospho-L-seryl-[protein] + ADP + H(+)</text>
        <dbReference type="Rhea" id="RHEA:17989"/>
        <dbReference type="Rhea" id="RHEA-COMP:9863"/>
        <dbReference type="Rhea" id="RHEA-COMP:11604"/>
        <dbReference type="ChEBI" id="CHEBI:15378"/>
        <dbReference type="ChEBI" id="CHEBI:29999"/>
        <dbReference type="ChEBI" id="CHEBI:30616"/>
        <dbReference type="ChEBI" id="CHEBI:83421"/>
        <dbReference type="ChEBI" id="CHEBI:456216"/>
        <dbReference type="EC" id="2.7.11.1"/>
    </reaction>
</comment>
<reference evidence="12" key="1">
    <citation type="submission" date="2006-10" db="EMBL/GenBank/DDBJ databases">
        <authorList>
            <person name="Amadeo P."/>
            <person name="Zhao Q."/>
            <person name="Wortman J."/>
            <person name="Fraser-Liggett C."/>
            <person name="Carlton J."/>
        </authorList>
    </citation>
    <scope>NUCLEOTIDE SEQUENCE</scope>
    <source>
        <strain evidence="12">G3</strain>
    </source>
</reference>
<dbReference type="SMR" id="A2GB48"/>
<dbReference type="GO" id="GO:0004674">
    <property type="term" value="F:protein serine/threonine kinase activity"/>
    <property type="evidence" value="ECO:0000318"/>
    <property type="project" value="GO_Central"/>
</dbReference>
<dbReference type="GO" id="GO:0005524">
    <property type="term" value="F:ATP binding"/>
    <property type="evidence" value="ECO:0007669"/>
    <property type="project" value="UniProtKB-UniRule"/>
</dbReference>
<dbReference type="SUPFAM" id="SSF56112">
    <property type="entry name" value="Protein kinase-like (PK-like)"/>
    <property type="match status" value="1"/>
</dbReference>
<dbReference type="VEuPathDB" id="TrichDB:TVAG_036480"/>
<name>A2GB48_TRIV3</name>
<evidence type="ECO:0000256" key="5">
    <source>
        <dbReference type="ARBA" id="ARBA00022777"/>
    </source>
</evidence>
<evidence type="ECO:0000256" key="1">
    <source>
        <dbReference type="ARBA" id="ARBA00012513"/>
    </source>
</evidence>
<keyword evidence="13" id="KW-1185">Reference proteome</keyword>
<dbReference type="FunFam" id="3.30.200.20:FF:000315">
    <property type="entry name" value="Calcium-dependent protein kinase 3"/>
    <property type="match status" value="1"/>
</dbReference>
<dbReference type="CDD" id="cd14003">
    <property type="entry name" value="STKc_AMPK-like"/>
    <property type="match status" value="1"/>
</dbReference>
<keyword evidence="6 9" id="KW-0067">ATP-binding</keyword>
<dbReference type="InterPro" id="IPR017441">
    <property type="entry name" value="Protein_kinase_ATP_BS"/>
</dbReference>
<dbReference type="AlphaFoldDB" id="A2GB48"/>
<dbReference type="STRING" id="5722.A2GB48"/>
<reference evidence="12" key="2">
    <citation type="journal article" date="2007" name="Science">
        <title>Draft genome sequence of the sexually transmitted pathogen Trichomonas vaginalis.</title>
        <authorList>
            <person name="Carlton J.M."/>
            <person name="Hirt R.P."/>
            <person name="Silva J.C."/>
            <person name="Delcher A.L."/>
            <person name="Schatz M."/>
            <person name="Zhao Q."/>
            <person name="Wortman J.R."/>
            <person name="Bidwell S.L."/>
            <person name="Alsmark U.C.M."/>
            <person name="Besteiro S."/>
            <person name="Sicheritz-Ponten T."/>
            <person name="Noel C.J."/>
            <person name="Dacks J.B."/>
            <person name="Foster P.G."/>
            <person name="Simillion C."/>
            <person name="Van de Peer Y."/>
            <person name="Miranda-Saavedra D."/>
            <person name="Barton G.J."/>
            <person name="Westrop G.D."/>
            <person name="Mueller S."/>
            <person name="Dessi D."/>
            <person name="Fiori P.L."/>
            <person name="Ren Q."/>
            <person name="Paulsen I."/>
            <person name="Zhang H."/>
            <person name="Bastida-Corcuera F.D."/>
            <person name="Simoes-Barbosa A."/>
            <person name="Brown M.T."/>
            <person name="Hayes R.D."/>
            <person name="Mukherjee M."/>
            <person name="Okumura C.Y."/>
            <person name="Schneider R."/>
            <person name="Smith A.J."/>
            <person name="Vanacova S."/>
            <person name="Villalvazo M."/>
            <person name="Haas B.J."/>
            <person name="Pertea M."/>
            <person name="Feldblyum T.V."/>
            <person name="Utterback T.R."/>
            <person name="Shu C.L."/>
            <person name="Osoegawa K."/>
            <person name="de Jong P.J."/>
            <person name="Hrdy I."/>
            <person name="Horvathova L."/>
            <person name="Zubacova Z."/>
            <person name="Dolezal P."/>
            <person name="Malik S.B."/>
            <person name="Logsdon J.M. Jr."/>
            <person name="Henze K."/>
            <person name="Gupta A."/>
            <person name="Wang C.C."/>
            <person name="Dunne R.L."/>
            <person name="Upcroft J.A."/>
            <person name="Upcroft P."/>
            <person name="White O."/>
            <person name="Salzberg S.L."/>
            <person name="Tang P."/>
            <person name="Chiu C.-H."/>
            <person name="Lee Y.-S."/>
            <person name="Embley T.M."/>
            <person name="Coombs G.H."/>
            <person name="Mottram J.C."/>
            <person name="Tachezy J."/>
            <person name="Fraser-Liggett C.M."/>
            <person name="Johnson P.J."/>
        </authorList>
    </citation>
    <scope>NUCLEOTIDE SEQUENCE [LARGE SCALE GENOMIC DNA]</scope>
    <source>
        <strain evidence="12">G3</strain>
    </source>
</reference>
<dbReference type="InterPro" id="IPR000719">
    <property type="entry name" value="Prot_kinase_dom"/>
</dbReference>
<dbReference type="PROSITE" id="PS00108">
    <property type="entry name" value="PROTEIN_KINASE_ST"/>
    <property type="match status" value="1"/>
</dbReference>
<evidence type="ECO:0000256" key="10">
    <source>
        <dbReference type="RuleBase" id="RU000304"/>
    </source>
</evidence>
<evidence type="ECO:0000256" key="3">
    <source>
        <dbReference type="ARBA" id="ARBA00022679"/>
    </source>
</evidence>
<gene>
    <name evidence="12" type="ORF">TVAG_036480</name>
</gene>
<dbReference type="PROSITE" id="PS00107">
    <property type="entry name" value="PROTEIN_KINASE_ATP"/>
    <property type="match status" value="1"/>
</dbReference>
<organism evidence="12 13">
    <name type="scientific">Trichomonas vaginalis (strain ATCC PRA-98 / G3)</name>
    <dbReference type="NCBI Taxonomy" id="412133"/>
    <lineage>
        <taxon>Eukaryota</taxon>
        <taxon>Metamonada</taxon>
        <taxon>Parabasalia</taxon>
        <taxon>Trichomonadida</taxon>
        <taxon>Trichomonadidae</taxon>
        <taxon>Trichomonas</taxon>
    </lineage>
</organism>
<keyword evidence="4 9" id="KW-0547">Nucleotide-binding</keyword>
<dbReference type="KEGG" id="tva:4743261"/>
<evidence type="ECO:0000256" key="7">
    <source>
        <dbReference type="ARBA" id="ARBA00047899"/>
    </source>
</evidence>
<evidence type="ECO:0000256" key="8">
    <source>
        <dbReference type="ARBA" id="ARBA00048679"/>
    </source>
</evidence>
<feature type="binding site" evidence="9">
    <location>
        <position position="38"/>
    </location>
    <ligand>
        <name>ATP</name>
        <dbReference type="ChEBI" id="CHEBI:30616"/>
    </ligand>
</feature>
<dbReference type="PROSITE" id="PS50011">
    <property type="entry name" value="PROTEIN_KINASE_DOM"/>
    <property type="match status" value="1"/>
</dbReference>
<comment type="similarity">
    <text evidence="10">Belongs to the protein kinase superfamily.</text>
</comment>
<evidence type="ECO:0000313" key="13">
    <source>
        <dbReference type="Proteomes" id="UP000001542"/>
    </source>
</evidence>
<dbReference type="SMART" id="SM00220">
    <property type="entry name" value="S_TKc"/>
    <property type="match status" value="1"/>
</dbReference>
<keyword evidence="5 12" id="KW-0418">Kinase</keyword>
<keyword evidence="2 10" id="KW-0723">Serine/threonine-protein kinase</keyword>
<dbReference type="InParanoid" id="A2GB48"/>
<dbReference type="VEuPathDB" id="TrichDB:TVAGG3_0762550"/>
<dbReference type="OMA" id="GMISEWR"/>